<dbReference type="Proteomes" id="UP001358586">
    <property type="component" value="Chromosome 9"/>
</dbReference>
<evidence type="ECO:0000313" key="1">
    <source>
        <dbReference type="EMBL" id="KAK5803639.1"/>
    </source>
</evidence>
<organism evidence="1 2">
    <name type="scientific">Gossypium arboreum</name>
    <name type="common">Tree cotton</name>
    <name type="synonym">Gossypium nanking</name>
    <dbReference type="NCBI Taxonomy" id="29729"/>
    <lineage>
        <taxon>Eukaryota</taxon>
        <taxon>Viridiplantae</taxon>
        <taxon>Streptophyta</taxon>
        <taxon>Embryophyta</taxon>
        <taxon>Tracheophyta</taxon>
        <taxon>Spermatophyta</taxon>
        <taxon>Magnoliopsida</taxon>
        <taxon>eudicotyledons</taxon>
        <taxon>Gunneridae</taxon>
        <taxon>Pentapetalae</taxon>
        <taxon>rosids</taxon>
        <taxon>malvids</taxon>
        <taxon>Malvales</taxon>
        <taxon>Malvaceae</taxon>
        <taxon>Malvoideae</taxon>
        <taxon>Gossypium</taxon>
    </lineage>
</organism>
<comment type="caution">
    <text evidence="1">The sequence shown here is derived from an EMBL/GenBank/DDBJ whole genome shotgun (WGS) entry which is preliminary data.</text>
</comment>
<protein>
    <recommendedName>
        <fullName evidence="3">Reverse transcriptase</fullName>
    </recommendedName>
</protein>
<sequence>MIKREKYHKIGFLKDKLNIIYNAPPNNEKLEEIIEAKIDLNLETDKTELYEEQRARSNWFQYSDRNTSSFHSLASTKHQINKIKKLKGEDGSFITKENEMMKIAISYFKDLFLNSRQNNDETVYEGVTSKISSSMNERLSHEFKVEKINEAIQKMGPTKVPRYDGFYEVFFQKFCVLIIPRRLISDNILVAYEVLHVLKRKRKGKKGSFSLKLDMNKAYDRMEYRLFRRHDDKNWLCD</sequence>
<gene>
    <name evidence="1" type="ORF">PVK06_031287</name>
</gene>
<reference evidence="1 2" key="1">
    <citation type="submission" date="2023-03" db="EMBL/GenBank/DDBJ databases">
        <title>WGS of Gossypium arboreum.</title>
        <authorList>
            <person name="Yu D."/>
        </authorList>
    </citation>
    <scope>NUCLEOTIDE SEQUENCE [LARGE SCALE GENOMIC DNA]</scope>
    <source>
        <tissue evidence="1">Leaf</tissue>
    </source>
</reference>
<name>A0ABR0NQL5_GOSAR</name>
<dbReference type="EMBL" id="JARKNE010000009">
    <property type="protein sequence ID" value="KAK5803639.1"/>
    <property type="molecule type" value="Genomic_DNA"/>
</dbReference>
<evidence type="ECO:0008006" key="3">
    <source>
        <dbReference type="Google" id="ProtNLM"/>
    </source>
</evidence>
<keyword evidence="2" id="KW-1185">Reference proteome</keyword>
<proteinExistence type="predicted"/>
<accession>A0ABR0NQL5</accession>
<evidence type="ECO:0000313" key="2">
    <source>
        <dbReference type="Proteomes" id="UP001358586"/>
    </source>
</evidence>